<proteinExistence type="predicted"/>
<dbReference type="Proteomes" id="UP000316476">
    <property type="component" value="Unassembled WGS sequence"/>
</dbReference>
<evidence type="ECO:0000313" key="1">
    <source>
        <dbReference type="EMBL" id="TWU62014.1"/>
    </source>
</evidence>
<protein>
    <submittedName>
        <fullName evidence="1">Uncharacterized protein</fullName>
    </submittedName>
</protein>
<reference evidence="1 2" key="1">
    <citation type="submission" date="2019-02" db="EMBL/GenBank/DDBJ databases">
        <title>Deep-cultivation of Planctomycetes and their phenomic and genomic characterization uncovers novel biology.</title>
        <authorList>
            <person name="Wiegand S."/>
            <person name="Jogler M."/>
            <person name="Boedeker C."/>
            <person name="Pinto D."/>
            <person name="Vollmers J."/>
            <person name="Rivas-Marin E."/>
            <person name="Kohn T."/>
            <person name="Peeters S.H."/>
            <person name="Heuer A."/>
            <person name="Rast P."/>
            <person name="Oberbeckmann S."/>
            <person name="Bunk B."/>
            <person name="Jeske O."/>
            <person name="Meyerdierks A."/>
            <person name="Storesund J.E."/>
            <person name="Kallscheuer N."/>
            <person name="Luecker S."/>
            <person name="Lage O.M."/>
            <person name="Pohl T."/>
            <person name="Merkel B.J."/>
            <person name="Hornburger P."/>
            <person name="Mueller R.-W."/>
            <person name="Bruemmer F."/>
            <person name="Labrenz M."/>
            <person name="Spormann A.M."/>
            <person name="Op Den Camp H."/>
            <person name="Overmann J."/>
            <person name="Amann R."/>
            <person name="Jetten M.S.M."/>
            <person name="Mascher T."/>
            <person name="Medema M.H."/>
            <person name="Devos D.P."/>
            <person name="Kaster A.-K."/>
            <person name="Ovreas L."/>
            <person name="Rohde M."/>
            <person name="Galperin M.Y."/>
            <person name="Jogler C."/>
        </authorList>
    </citation>
    <scope>NUCLEOTIDE SEQUENCE [LARGE SCALE GENOMIC DNA]</scope>
    <source>
        <strain evidence="1 2">V7</strain>
    </source>
</reference>
<organism evidence="1 2">
    <name type="scientific">Crateriforma conspicua</name>
    <dbReference type="NCBI Taxonomy" id="2527996"/>
    <lineage>
        <taxon>Bacteria</taxon>
        <taxon>Pseudomonadati</taxon>
        <taxon>Planctomycetota</taxon>
        <taxon>Planctomycetia</taxon>
        <taxon>Planctomycetales</taxon>
        <taxon>Planctomycetaceae</taxon>
        <taxon>Crateriforma</taxon>
    </lineage>
</organism>
<accession>A0A5C6FL26</accession>
<name>A0A5C6FL26_9PLAN</name>
<dbReference type="AlphaFoldDB" id="A0A5C6FL26"/>
<gene>
    <name evidence="1" type="ORF">V7x_37430</name>
</gene>
<evidence type="ECO:0000313" key="2">
    <source>
        <dbReference type="Proteomes" id="UP000316476"/>
    </source>
</evidence>
<comment type="caution">
    <text evidence="1">The sequence shown here is derived from an EMBL/GenBank/DDBJ whole genome shotgun (WGS) entry which is preliminary data.</text>
</comment>
<sequence length="60" mass="6826">MYSNSAVSRVLFERATLGLRSWICKNDQRSYRSDNSMLYPLSYKASQRFALAGFEPATVA</sequence>
<dbReference type="EMBL" id="SJPZ01000002">
    <property type="protein sequence ID" value="TWU62014.1"/>
    <property type="molecule type" value="Genomic_DNA"/>
</dbReference>